<dbReference type="RefSeq" id="WP_183362718.1">
    <property type="nucleotide sequence ID" value="NZ_BLXZ01000008.1"/>
</dbReference>
<name>A0A6V8NC78_9BACT</name>
<keyword evidence="2 4" id="KW-0058">Aromatic hydrocarbons catabolism</keyword>
<dbReference type="GO" id="GO:0008774">
    <property type="term" value="F:acetaldehyde dehydrogenase (acetylating) activity"/>
    <property type="evidence" value="ECO:0007669"/>
    <property type="project" value="UniProtKB-UniRule"/>
</dbReference>
<dbReference type="InterPro" id="IPR003361">
    <property type="entry name" value="Acetaldehyde_dehydrogenase"/>
</dbReference>
<feature type="binding site" evidence="4">
    <location>
        <begin position="11"/>
        <end position="14"/>
    </location>
    <ligand>
        <name>NAD(+)</name>
        <dbReference type="ChEBI" id="CHEBI:57540"/>
    </ligand>
</feature>
<comment type="catalytic activity">
    <reaction evidence="4">
        <text>acetaldehyde + NAD(+) + CoA = acetyl-CoA + NADH + H(+)</text>
        <dbReference type="Rhea" id="RHEA:23288"/>
        <dbReference type="ChEBI" id="CHEBI:15343"/>
        <dbReference type="ChEBI" id="CHEBI:15378"/>
        <dbReference type="ChEBI" id="CHEBI:57287"/>
        <dbReference type="ChEBI" id="CHEBI:57288"/>
        <dbReference type="ChEBI" id="CHEBI:57540"/>
        <dbReference type="ChEBI" id="CHEBI:57945"/>
        <dbReference type="EC" id="1.2.1.10"/>
    </reaction>
</comment>
<protein>
    <recommendedName>
        <fullName evidence="4">Acetaldehyde dehydrogenase</fullName>
        <ecNumber evidence="4">1.2.1.10</ecNumber>
    </recommendedName>
    <alternativeName>
        <fullName evidence="4">Acetaldehyde dehydrogenase [acetylating]</fullName>
    </alternativeName>
</protein>
<dbReference type="AlphaFoldDB" id="A0A6V8NC78"/>
<evidence type="ECO:0000256" key="3">
    <source>
        <dbReference type="ARBA" id="ARBA00023027"/>
    </source>
</evidence>
<evidence type="ECO:0000313" key="6">
    <source>
        <dbReference type="EMBL" id="GFO70136.1"/>
    </source>
</evidence>
<dbReference type="EC" id="1.2.1.10" evidence="4"/>
<dbReference type="InterPro" id="IPR015426">
    <property type="entry name" value="Acetylaldehyde_DH_C"/>
</dbReference>
<dbReference type="NCBIfam" id="TIGR03215">
    <property type="entry name" value="ac_ald_DH_ac"/>
    <property type="match status" value="1"/>
</dbReference>
<dbReference type="SMART" id="SM00859">
    <property type="entry name" value="Semialdhyde_dh"/>
    <property type="match status" value="1"/>
</dbReference>
<evidence type="ECO:0000256" key="4">
    <source>
        <dbReference type="HAMAP-Rule" id="MF_01657"/>
    </source>
</evidence>
<gene>
    <name evidence="6" type="ORF">GMLC_37150</name>
</gene>
<dbReference type="HAMAP" id="MF_01657">
    <property type="entry name" value="Ac_ald_DH_ac"/>
    <property type="match status" value="1"/>
</dbReference>
<feature type="binding site" evidence="4">
    <location>
        <begin position="158"/>
        <end position="166"/>
    </location>
    <ligand>
        <name>NAD(+)</name>
        <dbReference type="ChEBI" id="CHEBI:57540"/>
    </ligand>
</feature>
<keyword evidence="7" id="KW-1185">Reference proteome</keyword>
<dbReference type="NCBIfam" id="NF006157">
    <property type="entry name" value="PRK08300.1"/>
    <property type="match status" value="1"/>
</dbReference>
<dbReference type="Gene3D" id="3.40.50.720">
    <property type="entry name" value="NAD(P)-binding Rossmann-like Domain"/>
    <property type="match status" value="1"/>
</dbReference>
<feature type="active site" description="Acyl-thioester intermediate" evidence="4">
    <location>
        <position position="126"/>
    </location>
</feature>
<dbReference type="PIRSF" id="PIRSF015689">
    <property type="entry name" value="Actaldh_dh_actl"/>
    <property type="match status" value="1"/>
</dbReference>
<comment type="caution">
    <text evidence="6">The sequence shown here is derived from an EMBL/GenBank/DDBJ whole genome shotgun (WGS) entry which is preliminary data.</text>
</comment>
<dbReference type="Pfam" id="PF09290">
    <property type="entry name" value="AcetDehyd-dimer"/>
    <property type="match status" value="1"/>
</dbReference>
<dbReference type="InterPro" id="IPR036291">
    <property type="entry name" value="NAD(P)-bd_dom_sf"/>
</dbReference>
<dbReference type="InterPro" id="IPR000534">
    <property type="entry name" value="Semialdehyde_DH_NAD-bd"/>
</dbReference>
<feature type="binding site" evidence="4">
    <location>
        <position position="268"/>
    </location>
    <ligand>
        <name>NAD(+)</name>
        <dbReference type="ChEBI" id="CHEBI:57540"/>
    </ligand>
</feature>
<dbReference type="Pfam" id="PF01118">
    <property type="entry name" value="Semialdhyde_dh"/>
    <property type="match status" value="1"/>
</dbReference>
<reference evidence="7" key="1">
    <citation type="submission" date="2020-06" db="EMBL/GenBank/DDBJ databases">
        <title>Draft genomic sequecing of Geomonas sp. Red745.</title>
        <authorList>
            <person name="Itoh H."/>
            <person name="Xu Z.X."/>
            <person name="Ushijima N."/>
            <person name="Masuda Y."/>
            <person name="Shiratori Y."/>
            <person name="Senoo K."/>
        </authorList>
    </citation>
    <scope>NUCLEOTIDE SEQUENCE [LARGE SCALE GENOMIC DNA]</scope>
    <source>
        <strain evidence="7">Red745</strain>
    </source>
</reference>
<evidence type="ECO:0000256" key="2">
    <source>
        <dbReference type="ARBA" id="ARBA00022797"/>
    </source>
</evidence>
<evidence type="ECO:0000313" key="7">
    <source>
        <dbReference type="Proteomes" id="UP000587586"/>
    </source>
</evidence>
<comment type="similarity">
    <text evidence="1 4">Belongs to the acetaldehyde dehydrogenase family.</text>
</comment>
<evidence type="ECO:0000259" key="5">
    <source>
        <dbReference type="SMART" id="SM00859"/>
    </source>
</evidence>
<dbReference type="Gene3D" id="3.30.360.10">
    <property type="entry name" value="Dihydrodipicolinate Reductase, domain 2"/>
    <property type="match status" value="1"/>
</dbReference>
<feature type="domain" description="Semialdehyde dehydrogenase NAD-binding" evidence="5">
    <location>
        <begin position="5"/>
        <end position="118"/>
    </location>
</feature>
<dbReference type="CDD" id="cd23933">
    <property type="entry name" value="ALDH_C"/>
    <property type="match status" value="1"/>
</dbReference>
<dbReference type="SUPFAM" id="SSF51735">
    <property type="entry name" value="NAD(P)-binding Rossmann-fold domains"/>
    <property type="match status" value="1"/>
</dbReference>
<accession>A0A6V8NC78</accession>
<sequence length="292" mass="31670">MEKVKVAILGSGNIGTDLLIKILRSEYLECSLFIGRNLSSRGMSKAVSLGVKVSDQGIDAIVKDPKCCEIVFDCTSAMSHEKHAPIFKELGIVAIDLTPAKLGPFCIPAINLEDTIGEMNVNMITCGGQASIPLAWVIGQTQKNVEYVEVVSTISSKSAGPATRLNLDEYIETTEKGVQMYSGCPKTKAILNLNPAEPCIDMQTTVYAKVPKPDMKALHKGVEEMIAKIRRYVPSYDLVVPPTYENDRIIMTIRVRGLGDFLPTYAGNLDIINCAAIAVAEEFAKSLAAQRG</sequence>
<dbReference type="EMBL" id="BLXZ01000008">
    <property type="protein sequence ID" value="GFO70136.1"/>
    <property type="molecule type" value="Genomic_DNA"/>
</dbReference>
<keyword evidence="3 4" id="KW-0520">NAD</keyword>
<keyword evidence="4" id="KW-0560">Oxidoreductase</keyword>
<dbReference type="SUPFAM" id="SSF55347">
    <property type="entry name" value="Glyceraldehyde-3-phosphate dehydrogenase-like, C-terminal domain"/>
    <property type="match status" value="1"/>
</dbReference>
<organism evidence="6 7">
    <name type="scientific">Geomonas limicola</name>
    <dbReference type="NCBI Taxonomy" id="2740186"/>
    <lineage>
        <taxon>Bacteria</taxon>
        <taxon>Pseudomonadati</taxon>
        <taxon>Thermodesulfobacteriota</taxon>
        <taxon>Desulfuromonadia</taxon>
        <taxon>Geobacterales</taxon>
        <taxon>Geobacteraceae</taxon>
        <taxon>Geomonas</taxon>
    </lineage>
</organism>
<dbReference type="GO" id="GO:0051287">
    <property type="term" value="F:NAD binding"/>
    <property type="evidence" value="ECO:0007669"/>
    <property type="project" value="UniProtKB-UniRule"/>
</dbReference>
<evidence type="ECO:0000256" key="1">
    <source>
        <dbReference type="ARBA" id="ARBA00009244"/>
    </source>
</evidence>
<proteinExistence type="inferred from homology"/>
<dbReference type="Proteomes" id="UP000587586">
    <property type="component" value="Unassembled WGS sequence"/>
</dbReference>